<accession>A0A7W5E1Z4</accession>
<evidence type="ECO:0000313" key="2">
    <source>
        <dbReference type="Proteomes" id="UP000536179"/>
    </source>
</evidence>
<keyword evidence="2" id="KW-1185">Reference proteome</keyword>
<gene>
    <name evidence="1" type="ORF">FHS27_004547</name>
</gene>
<evidence type="ECO:0008006" key="3">
    <source>
        <dbReference type="Google" id="ProtNLM"/>
    </source>
</evidence>
<dbReference type="EMBL" id="JACHXU010000017">
    <property type="protein sequence ID" value="MBB3208715.1"/>
    <property type="molecule type" value="Genomic_DNA"/>
</dbReference>
<protein>
    <recommendedName>
        <fullName evidence="3">N-acetyltransferase domain-containing protein</fullName>
    </recommendedName>
</protein>
<dbReference type="Gene3D" id="3.40.630.30">
    <property type="match status" value="1"/>
</dbReference>
<evidence type="ECO:0000313" key="1">
    <source>
        <dbReference type="EMBL" id="MBB3208715.1"/>
    </source>
</evidence>
<comment type="caution">
    <text evidence="1">The sequence shown here is derived from an EMBL/GenBank/DDBJ whole genome shotgun (WGS) entry which is preliminary data.</text>
</comment>
<dbReference type="InterPro" id="IPR039968">
    <property type="entry name" value="BcerS-like"/>
</dbReference>
<proteinExistence type="predicted"/>
<name>A0A7W5E1Z4_9BACT</name>
<sequence>MSWQSVCCASHHLQKALTSMTEITTQLVASRRDMRDFLQVPWSIYGEDAHWVPPLLAEIRTRLNPRKNPYFEHAKAALFLARHQGRVVGRISAQVCDLTQQHQGAGTGHFGFFECVNCPQTAKTLFDAASAWLAERGMNRMVGPFNLSINEEAGLLIDGFHRPPYIFMSHNPDYYQRLFCEAGLQKEIDVYAYHLDISQPYPERIERILRSAARNTKIKLRNVDKRKLESELGLLLELFNESWSENWGHVPMTQGEVNDLAMLVRRLFSTDAVVLAEVDGKVAGFIVVIPNLNELTADLNGKLFPLGWMRMLYRIKRIPCRSVRVPLMGISREFQNTRTGAAIAFSMIDRCRTASVNNGAQYCEMSWILETNDAMRSILDASGSTLDKTYRLYSRPI</sequence>
<organism evidence="1 2">
    <name type="scientific">Aporhodopirellula rubra</name>
    <dbReference type="NCBI Taxonomy" id="980271"/>
    <lineage>
        <taxon>Bacteria</taxon>
        <taxon>Pseudomonadati</taxon>
        <taxon>Planctomycetota</taxon>
        <taxon>Planctomycetia</taxon>
        <taxon>Pirellulales</taxon>
        <taxon>Pirellulaceae</taxon>
        <taxon>Aporhodopirellula</taxon>
    </lineage>
</organism>
<dbReference type="Proteomes" id="UP000536179">
    <property type="component" value="Unassembled WGS sequence"/>
</dbReference>
<dbReference type="PANTHER" id="PTHR41368">
    <property type="entry name" value="PROTEIN YGHO"/>
    <property type="match status" value="1"/>
</dbReference>
<dbReference type="SUPFAM" id="SSF55729">
    <property type="entry name" value="Acyl-CoA N-acyltransferases (Nat)"/>
    <property type="match status" value="1"/>
</dbReference>
<dbReference type="PANTHER" id="PTHR41368:SF1">
    <property type="entry name" value="PROTEIN YGHO"/>
    <property type="match status" value="1"/>
</dbReference>
<dbReference type="AlphaFoldDB" id="A0A7W5E1Z4"/>
<dbReference type="InterPro" id="IPR016181">
    <property type="entry name" value="Acyl_CoA_acyltransferase"/>
</dbReference>
<reference evidence="1 2" key="1">
    <citation type="submission" date="2020-08" db="EMBL/GenBank/DDBJ databases">
        <title>Genomic Encyclopedia of Type Strains, Phase III (KMG-III): the genomes of soil and plant-associated and newly described type strains.</title>
        <authorList>
            <person name="Whitman W."/>
        </authorList>
    </citation>
    <scope>NUCLEOTIDE SEQUENCE [LARGE SCALE GENOMIC DNA]</scope>
    <source>
        <strain evidence="1 2">CECT 8075</strain>
    </source>
</reference>